<organism evidence="2 3">
    <name type="scientific">Mangrovihabitans endophyticus</name>
    <dbReference type="NCBI Taxonomy" id="1751298"/>
    <lineage>
        <taxon>Bacteria</taxon>
        <taxon>Bacillati</taxon>
        <taxon>Actinomycetota</taxon>
        <taxon>Actinomycetes</taxon>
        <taxon>Micromonosporales</taxon>
        <taxon>Micromonosporaceae</taxon>
        <taxon>Mangrovihabitans</taxon>
    </lineage>
</organism>
<feature type="transmembrane region" description="Helical" evidence="1">
    <location>
        <begin position="65"/>
        <end position="86"/>
    </location>
</feature>
<protein>
    <submittedName>
        <fullName evidence="2">Uncharacterized protein</fullName>
    </submittedName>
</protein>
<dbReference type="Proteomes" id="UP000656042">
    <property type="component" value="Unassembled WGS sequence"/>
</dbReference>
<evidence type="ECO:0000256" key="1">
    <source>
        <dbReference type="SAM" id="Phobius"/>
    </source>
</evidence>
<sequence length="120" mass="11541">MLLVTAVIPLASVAVASAGFDQVADASPVGRPGTVLACAVLAVVALAGTVLAWRGTVGSTRTIAAAVLFLAAAVAAALTVFLLIAAGSALGAASLTALATVSLAMIGRALLQAAPHGPQR</sequence>
<reference evidence="2" key="2">
    <citation type="submission" date="2020-09" db="EMBL/GenBank/DDBJ databases">
        <authorList>
            <person name="Sun Q."/>
            <person name="Zhou Y."/>
        </authorList>
    </citation>
    <scope>NUCLEOTIDE SEQUENCE</scope>
    <source>
        <strain evidence="2">CGMCC 4.7299</strain>
    </source>
</reference>
<name>A0A8J3C355_9ACTN</name>
<evidence type="ECO:0000313" key="2">
    <source>
        <dbReference type="EMBL" id="GGL11889.1"/>
    </source>
</evidence>
<comment type="caution">
    <text evidence="2">The sequence shown here is derived from an EMBL/GenBank/DDBJ whole genome shotgun (WGS) entry which is preliminary data.</text>
</comment>
<keyword evidence="1" id="KW-0472">Membrane</keyword>
<reference evidence="2" key="1">
    <citation type="journal article" date="2014" name="Int. J. Syst. Evol. Microbiol.">
        <title>Complete genome sequence of Corynebacterium casei LMG S-19264T (=DSM 44701T), isolated from a smear-ripened cheese.</title>
        <authorList>
            <consortium name="US DOE Joint Genome Institute (JGI-PGF)"/>
            <person name="Walter F."/>
            <person name="Albersmeier A."/>
            <person name="Kalinowski J."/>
            <person name="Ruckert C."/>
        </authorList>
    </citation>
    <scope>NUCLEOTIDE SEQUENCE</scope>
    <source>
        <strain evidence="2">CGMCC 4.7299</strain>
    </source>
</reference>
<evidence type="ECO:0000313" key="3">
    <source>
        <dbReference type="Proteomes" id="UP000656042"/>
    </source>
</evidence>
<dbReference type="EMBL" id="BMMX01000037">
    <property type="protein sequence ID" value="GGL11889.1"/>
    <property type="molecule type" value="Genomic_DNA"/>
</dbReference>
<feature type="transmembrane region" description="Helical" evidence="1">
    <location>
        <begin position="34"/>
        <end position="53"/>
    </location>
</feature>
<keyword evidence="3" id="KW-1185">Reference proteome</keyword>
<gene>
    <name evidence="2" type="ORF">GCM10012284_53270</name>
</gene>
<accession>A0A8J3C355</accession>
<proteinExistence type="predicted"/>
<dbReference type="AlphaFoldDB" id="A0A8J3C355"/>
<keyword evidence="1" id="KW-1133">Transmembrane helix</keyword>
<feature type="transmembrane region" description="Helical" evidence="1">
    <location>
        <begin position="92"/>
        <end position="111"/>
    </location>
</feature>
<keyword evidence="1" id="KW-0812">Transmembrane</keyword>